<dbReference type="EMBL" id="MKIR01000001">
    <property type="protein sequence ID" value="OFI50377.1"/>
    <property type="molecule type" value="Genomic_DNA"/>
</dbReference>
<comment type="caution">
    <text evidence="1">The sequence shown here is derived from an EMBL/GenBank/DDBJ whole genome shotgun (WGS) entry which is preliminary data.</text>
</comment>
<dbReference type="Proteomes" id="UP000178622">
    <property type="component" value="Unassembled WGS sequence"/>
</dbReference>
<dbReference type="PANTHER" id="PTHR39441:SF1">
    <property type="entry name" value="DUF2252 DOMAIN-CONTAINING PROTEIN"/>
    <property type="match status" value="1"/>
</dbReference>
<accession>A0A1E8GQ83</accession>
<organism evidence="1 2">
    <name type="scientific">Floricoccus tropicus</name>
    <dbReference type="NCBI Taxonomy" id="1859473"/>
    <lineage>
        <taxon>Bacteria</taxon>
        <taxon>Bacillati</taxon>
        <taxon>Bacillota</taxon>
        <taxon>Bacilli</taxon>
        <taxon>Lactobacillales</taxon>
        <taxon>Streptococcaceae</taxon>
        <taxon>Floricoccus</taxon>
    </lineage>
</organism>
<protein>
    <recommendedName>
        <fullName evidence="3">DUF2252 domain-containing protein</fullName>
    </recommendedName>
</protein>
<dbReference type="OrthoDB" id="1491115at2"/>
<evidence type="ECO:0000313" key="2">
    <source>
        <dbReference type="Proteomes" id="UP000178622"/>
    </source>
</evidence>
<keyword evidence="2" id="KW-1185">Reference proteome</keyword>
<proteinExistence type="predicted"/>
<dbReference type="RefSeq" id="WP_070791103.1">
    <property type="nucleotide sequence ID" value="NZ_MKIR01000001.1"/>
</dbReference>
<evidence type="ECO:0008006" key="3">
    <source>
        <dbReference type="Google" id="ProtNLM"/>
    </source>
</evidence>
<gene>
    <name evidence="1" type="ORF">BG261_00375</name>
</gene>
<dbReference type="InterPro" id="IPR018721">
    <property type="entry name" value="DUF2252"/>
</dbReference>
<sequence length="455" mass="52265">MAKKIKEIAPYNFIATDHYQSHEYLIKEGTSIGKEVTYDELSNFEVKKRNVFDILAIREKLLVKELLPIKYQRMSANTFAFFRGTADVMAYDLNNGYKTGIDGIICGDAHLANFGFYSSPERQLLFDVNDFDESRVSYWEYDLKRFLVSALLIADSQNLPKNDAEIFLKKAVDVYKEALKNIAKLPSIERMLFPNTVENIVQTFGNESDESTQKLLKKAVKKAVHKDSNSAVEKFTEVDENGKRKFIENSPVTKHVSQSDYLTIVTGYEEYKNNLPSNIKLYLSQCRVIDIVRHAVGVGSVGTLCFLMLLQNNDGSYLVLQIKEALPITDGHEVYANKDQQGLNIVNCQKILQSASDPFLGNFKTEDKYFYVRQFRDMKGSIKLDKLDWDSFRGYVDVCIILLARAHSQSPSFPMIIGYLDSQDWMADAFVTYSKNYRKQVLNDYKDFLKRLEDE</sequence>
<name>A0A1E8GQ83_9LACT</name>
<evidence type="ECO:0000313" key="1">
    <source>
        <dbReference type="EMBL" id="OFI50377.1"/>
    </source>
</evidence>
<dbReference type="PANTHER" id="PTHR39441">
    <property type="entry name" value="DUF2252 DOMAIN-CONTAINING PROTEIN"/>
    <property type="match status" value="1"/>
</dbReference>
<dbReference type="AlphaFoldDB" id="A0A1E8GQ83"/>
<dbReference type="STRING" id="1859473.BG261_00375"/>
<dbReference type="Pfam" id="PF10009">
    <property type="entry name" value="DUF2252"/>
    <property type="match status" value="1"/>
</dbReference>
<reference evidence="2" key="1">
    <citation type="submission" date="2016-09" db="EMBL/GenBank/DDBJ databases">
        <title>Draft genome sequence of a novel species of the family Streptococcaceae isolated from flowers.</title>
        <authorList>
            <person name="Chuah L.-O."/>
            <person name="Yap K.-P."/>
            <person name="Thong K.L."/>
            <person name="Liong M.T."/>
            <person name="Ahmad R."/>
            <person name="Rusul G."/>
        </authorList>
    </citation>
    <scope>NUCLEOTIDE SEQUENCE [LARGE SCALE GENOMIC DNA]</scope>
    <source>
        <strain evidence="2">DF1</strain>
    </source>
</reference>